<feature type="coiled-coil region" evidence="1">
    <location>
        <begin position="28"/>
        <end position="62"/>
    </location>
</feature>
<evidence type="ECO:0000313" key="3">
    <source>
        <dbReference type="Proteomes" id="UP000789405"/>
    </source>
</evidence>
<protein>
    <submittedName>
        <fullName evidence="2">28502_t:CDS:1</fullName>
    </submittedName>
</protein>
<gene>
    <name evidence="2" type="ORF">DERYTH_LOCUS5323</name>
</gene>
<sequence length="108" mass="12679">MALLFSKSRSTGGIKKRFDDVNKQVDTMKSVDNTEENNEIKIEELREDIDQVNIEIDQITLLQVLQKIHPQILSHVQEKFIKLIIELIRLRIELNNLTPSFMVYLPFL</sequence>
<keyword evidence="1" id="KW-0175">Coiled coil</keyword>
<organism evidence="2 3">
    <name type="scientific">Dentiscutata erythropus</name>
    <dbReference type="NCBI Taxonomy" id="1348616"/>
    <lineage>
        <taxon>Eukaryota</taxon>
        <taxon>Fungi</taxon>
        <taxon>Fungi incertae sedis</taxon>
        <taxon>Mucoromycota</taxon>
        <taxon>Glomeromycotina</taxon>
        <taxon>Glomeromycetes</taxon>
        <taxon>Diversisporales</taxon>
        <taxon>Gigasporaceae</taxon>
        <taxon>Dentiscutata</taxon>
    </lineage>
</organism>
<dbReference type="Proteomes" id="UP000789405">
    <property type="component" value="Unassembled WGS sequence"/>
</dbReference>
<evidence type="ECO:0000256" key="1">
    <source>
        <dbReference type="SAM" id="Coils"/>
    </source>
</evidence>
<proteinExistence type="predicted"/>
<keyword evidence="3" id="KW-1185">Reference proteome</keyword>
<comment type="caution">
    <text evidence="2">The sequence shown here is derived from an EMBL/GenBank/DDBJ whole genome shotgun (WGS) entry which is preliminary data.</text>
</comment>
<reference evidence="2" key="1">
    <citation type="submission" date="2021-06" db="EMBL/GenBank/DDBJ databases">
        <authorList>
            <person name="Kallberg Y."/>
            <person name="Tangrot J."/>
            <person name="Rosling A."/>
        </authorList>
    </citation>
    <scope>NUCLEOTIDE SEQUENCE</scope>
    <source>
        <strain evidence="2">MA453B</strain>
    </source>
</reference>
<dbReference type="AlphaFoldDB" id="A0A9N9FRD3"/>
<accession>A0A9N9FRD3</accession>
<name>A0A9N9FRD3_9GLOM</name>
<dbReference type="EMBL" id="CAJVPY010002206">
    <property type="protein sequence ID" value="CAG8552206.1"/>
    <property type="molecule type" value="Genomic_DNA"/>
</dbReference>
<evidence type="ECO:0000313" key="2">
    <source>
        <dbReference type="EMBL" id="CAG8552206.1"/>
    </source>
</evidence>